<evidence type="ECO:0000313" key="3">
    <source>
        <dbReference type="Proteomes" id="UP001604336"/>
    </source>
</evidence>
<organism evidence="2 3">
    <name type="scientific">Abeliophyllum distichum</name>
    <dbReference type="NCBI Taxonomy" id="126358"/>
    <lineage>
        <taxon>Eukaryota</taxon>
        <taxon>Viridiplantae</taxon>
        <taxon>Streptophyta</taxon>
        <taxon>Embryophyta</taxon>
        <taxon>Tracheophyta</taxon>
        <taxon>Spermatophyta</taxon>
        <taxon>Magnoliopsida</taxon>
        <taxon>eudicotyledons</taxon>
        <taxon>Gunneridae</taxon>
        <taxon>Pentapetalae</taxon>
        <taxon>asterids</taxon>
        <taxon>lamiids</taxon>
        <taxon>Lamiales</taxon>
        <taxon>Oleaceae</taxon>
        <taxon>Forsythieae</taxon>
        <taxon>Abeliophyllum</taxon>
    </lineage>
</organism>
<reference evidence="3" key="1">
    <citation type="submission" date="2024-07" db="EMBL/GenBank/DDBJ databases">
        <title>Two chromosome-level genome assemblies of Korean endemic species Abeliophyllum distichum and Forsythia ovata (Oleaceae).</title>
        <authorList>
            <person name="Jang H."/>
        </authorList>
    </citation>
    <scope>NUCLEOTIDE SEQUENCE [LARGE SCALE GENOMIC DNA]</scope>
</reference>
<dbReference type="PANTHER" id="PTHR21277">
    <property type="entry name" value="TRANSCRIPTIONAL ADAPTER 1"/>
    <property type="match status" value="1"/>
</dbReference>
<name>A0ABD1SWD9_9LAMI</name>
<feature type="compositionally biased region" description="Basic and acidic residues" evidence="1">
    <location>
        <begin position="133"/>
        <end position="143"/>
    </location>
</feature>
<dbReference type="EMBL" id="JBFOLK010000006">
    <property type="protein sequence ID" value="KAL2504757.1"/>
    <property type="molecule type" value="Genomic_DNA"/>
</dbReference>
<evidence type="ECO:0000313" key="2">
    <source>
        <dbReference type="EMBL" id="KAL2504757.1"/>
    </source>
</evidence>
<dbReference type="Proteomes" id="UP001604336">
    <property type="component" value="Unassembled WGS sequence"/>
</dbReference>
<dbReference type="Pfam" id="PF12767">
    <property type="entry name" value="SAGA-Tad1"/>
    <property type="match status" value="1"/>
</dbReference>
<feature type="region of interest" description="Disordered" evidence="1">
    <location>
        <begin position="122"/>
        <end position="155"/>
    </location>
</feature>
<dbReference type="InterPro" id="IPR024738">
    <property type="entry name" value="Hfi1/Tada1"/>
</dbReference>
<sequence length="368" mass="41315">MVVMDSGAKMPGDRHCPRIDIYGLKLHIEQKLGGQKAEKYFNLLNRYLGLKLSKPEFNKLCIGLLGREDISLHNGLIRAIIKNACVAKIPPPKHGKLEASLNVKRPNGYQRSSLQSLCRDVFPQSPRKGRSPTLRDRKFRDRLSPLGPHGKANNVACEDSVPKVREQQSATELFSFGSKPPVEVTSVEDGEEVEQAARSPGIYSRRPVKAPLGISLNAKRTRKVLRHGSAPFLYTDTCFNNGELPDTISLKKRLERKLEMEGLKISTSCVNLLNNGLNNFMMRLVEPCLDLAASRSERTLHKQVHHQAKSIINGIRPMSYIQNPERLFSVSLLDFRVAMESNPRILGEDWPVQLEEVSLRASEVHTAE</sequence>
<evidence type="ECO:0000256" key="1">
    <source>
        <dbReference type="SAM" id="MobiDB-lite"/>
    </source>
</evidence>
<gene>
    <name evidence="2" type="ORF">Adt_20378</name>
</gene>
<proteinExistence type="predicted"/>
<dbReference type="PANTHER" id="PTHR21277:SF29">
    <property type="entry name" value="TRANSCRIPTIONAL REGULATOR OF RNA POLII, SAGA, SUBUNIT"/>
    <property type="match status" value="1"/>
</dbReference>
<dbReference type="AlphaFoldDB" id="A0ABD1SWD9"/>
<accession>A0ABD1SWD9</accession>
<keyword evidence="3" id="KW-1185">Reference proteome</keyword>
<protein>
    <submittedName>
        <fullName evidence="2">Uncharacterized protein</fullName>
    </submittedName>
</protein>
<comment type="caution">
    <text evidence="2">The sequence shown here is derived from an EMBL/GenBank/DDBJ whole genome shotgun (WGS) entry which is preliminary data.</text>
</comment>